<feature type="transmembrane region" description="Helical" evidence="5">
    <location>
        <begin position="64"/>
        <end position="81"/>
    </location>
</feature>
<dbReference type="InterPro" id="IPR011547">
    <property type="entry name" value="SLC26A/SulP_dom"/>
</dbReference>
<dbReference type="SUPFAM" id="SSF52091">
    <property type="entry name" value="SpoIIaa-like"/>
    <property type="match status" value="1"/>
</dbReference>
<feature type="transmembrane region" description="Helical" evidence="5">
    <location>
        <begin position="332"/>
        <end position="354"/>
    </location>
</feature>
<feature type="transmembrane region" description="Helical" evidence="5">
    <location>
        <begin position="462"/>
        <end position="493"/>
    </location>
</feature>
<dbReference type="PROSITE" id="PS50801">
    <property type="entry name" value="STAS"/>
    <property type="match status" value="1"/>
</dbReference>
<feature type="transmembrane region" description="Helical" evidence="5">
    <location>
        <begin position="42"/>
        <end position="59"/>
    </location>
</feature>
<evidence type="ECO:0000256" key="5">
    <source>
        <dbReference type="SAM" id="Phobius"/>
    </source>
</evidence>
<name>A0A554VGG5_9FLAO</name>
<keyword evidence="2 5" id="KW-0812">Transmembrane</keyword>
<proteinExistence type="predicted"/>
<evidence type="ECO:0000256" key="4">
    <source>
        <dbReference type="ARBA" id="ARBA00023136"/>
    </source>
</evidence>
<dbReference type="PANTHER" id="PTHR43310:SF1">
    <property type="entry name" value="SULFATE TRANSPORTER YBAR-RELATED"/>
    <property type="match status" value="1"/>
</dbReference>
<organism evidence="7 8">
    <name type="scientific">Aquimarina algiphila</name>
    <dbReference type="NCBI Taxonomy" id="2047982"/>
    <lineage>
        <taxon>Bacteria</taxon>
        <taxon>Pseudomonadati</taxon>
        <taxon>Bacteroidota</taxon>
        <taxon>Flavobacteriia</taxon>
        <taxon>Flavobacteriales</taxon>
        <taxon>Flavobacteriaceae</taxon>
        <taxon>Aquimarina</taxon>
    </lineage>
</organism>
<feature type="transmembrane region" description="Helical" evidence="5">
    <location>
        <begin position="93"/>
        <end position="115"/>
    </location>
</feature>
<feature type="transmembrane region" description="Helical" evidence="5">
    <location>
        <begin position="247"/>
        <end position="264"/>
    </location>
</feature>
<feature type="transmembrane region" description="Helical" evidence="5">
    <location>
        <begin position="407"/>
        <end position="425"/>
    </location>
</feature>
<comment type="caution">
    <text evidence="7">The sequence shown here is derived from an EMBL/GenBank/DDBJ whole genome shotgun (WGS) entry which is preliminary data.</text>
</comment>
<evidence type="ECO:0000256" key="2">
    <source>
        <dbReference type="ARBA" id="ARBA00022692"/>
    </source>
</evidence>
<keyword evidence="8" id="KW-1185">Reference proteome</keyword>
<evidence type="ECO:0000313" key="8">
    <source>
        <dbReference type="Proteomes" id="UP000318833"/>
    </source>
</evidence>
<protein>
    <submittedName>
        <fullName evidence="7">SulP family inorganic anion transporter</fullName>
    </submittedName>
</protein>
<dbReference type="AlphaFoldDB" id="A0A554VGG5"/>
<evidence type="ECO:0000259" key="6">
    <source>
        <dbReference type="PROSITE" id="PS50801"/>
    </source>
</evidence>
<dbReference type="RefSeq" id="WP_143917569.1">
    <property type="nucleotide sequence ID" value="NZ_CANMIK010000051.1"/>
</dbReference>
<dbReference type="Proteomes" id="UP000318833">
    <property type="component" value="Unassembled WGS sequence"/>
</dbReference>
<sequence>MTEFVRKRVANAKNDILSGLTVALALVPEAVAFAFVAGVDPLVGLYAAFMIGFITSIFGGRPGMISGATGALAVVMVSLVAEGNAMGDPGEELGLYYLFATVILMGVIQMLAGVFKLGKFVRLIPHPVMMGFVNGLAIVIFLSQLGMFKEGEKDVFGNDKYKTESVEKKFEIRDDNKVYDVTTDRAVFNFDSNRLEEINSNEGKYMVYEGQVFDLITKEVTFNFEDNAIYSINKKGKVKSWIPTNELLLMLGLVLLTMLIMWGLPKLTNKLPEALLAIVVVSAIVILGKLDVATVGSFIRDGGGEGLKGGLPKFQFDIFSKIPMNWETFKFIGPYALILAAIGLIESLMTLNLIDELTETRGNSNRECLAQGGANIITGLFGGMGGCAMIGQSIINIKGGGRTRLSGIVAAVTLLLFILFASGLIEQVPIAALVGVMFMVVIGTFAWSSFRILNKIPLADAIVLIAVSSLTVFFDLAVAVIAGVIMSALVFAWENARRIRARKHVREDGTKIYEIWGPLFFGSIQAFNNKFDVANDPEYIEIDFIESRVSDHSALEAIFNLVGKYEEAGKRVKIKHLSEECQALMIKASPRLASVIEHDIDDPRYHVMAKAMK</sequence>
<gene>
    <name evidence="7" type="ORF">FOF46_19275</name>
</gene>
<dbReference type="InterPro" id="IPR052706">
    <property type="entry name" value="Membrane-Transporter-like"/>
</dbReference>
<keyword evidence="3 5" id="KW-1133">Transmembrane helix</keyword>
<reference evidence="7 8" key="1">
    <citation type="submission" date="2019-07" db="EMBL/GenBank/DDBJ databases">
        <title>The draft genome sequence of Aquimarina algiphila M91.</title>
        <authorList>
            <person name="Meng X."/>
        </authorList>
    </citation>
    <scope>NUCLEOTIDE SEQUENCE [LARGE SCALE GENOMIC DNA]</scope>
    <source>
        <strain evidence="7 8">M91</strain>
    </source>
</reference>
<feature type="transmembrane region" description="Helical" evidence="5">
    <location>
        <begin position="127"/>
        <end position="148"/>
    </location>
</feature>
<dbReference type="InterPro" id="IPR002645">
    <property type="entry name" value="STAS_dom"/>
</dbReference>
<evidence type="ECO:0000313" key="7">
    <source>
        <dbReference type="EMBL" id="TSE06469.1"/>
    </source>
</evidence>
<comment type="subcellular location">
    <subcellularLocation>
        <location evidence="1">Membrane</location>
        <topology evidence="1">Multi-pass membrane protein</topology>
    </subcellularLocation>
</comment>
<dbReference type="InterPro" id="IPR036513">
    <property type="entry name" value="STAS_dom_sf"/>
</dbReference>
<evidence type="ECO:0000256" key="1">
    <source>
        <dbReference type="ARBA" id="ARBA00004141"/>
    </source>
</evidence>
<feature type="transmembrane region" description="Helical" evidence="5">
    <location>
        <begin position="430"/>
        <end position="450"/>
    </location>
</feature>
<feature type="transmembrane region" description="Helical" evidence="5">
    <location>
        <begin position="276"/>
        <end position="299"/>
    </location>
</feature>
<evidence type="ECO:0000256" key="3">
    <source>
        <dbReference type="ARBA" id="ARBA00022989"/>
    </source>
</evidence>
<dbReference type="OrthoDB" id="9771198at2"/>
<dbReference type="EMBL" id="VLNR01000045">
    <property type="protein sequence ID" value="TSE06469.1"/>
    <property type="molecule type" value="Genomic_DNA"/>
</dbReference>
<dbReference type="Gene3D" id="3.30.750.24">
    <property type="entry name" value="STAS domain"/>
    <property type="match status" value="1"/>
</dbReference>
<dbReference type="Pfam" id="PF00916">
    <property type="entry name" value="Sulfate_transp"/>
    <property type="match status" value="2"/>
</dbReference>
<dbReference type="CDD" id="cd07042">
    <property type="entry name" value="STAS_SulP_like_sulfate_transporter"/>
    <property type="match status" value="1"/>
</dbReference>
<dbReference type="PANTHER" id="PTHR43310">
    <property type="entry name" value="SULFATE TRANSPORTER YBAR-RELATED"/>
    <property type="match status" value="1"/>
</dbReference>
<feature type="domain" description="STAS" evidence="6">
    <location>
        <begin position="508"/>
        <end position="574"/>
    </location>
</feature>
<feature type="transmembrane region" description="Helical" evidence="5">
    <location>
        <begin position="374"/>
        <end position="395"/>
    </location>
</feature>
<accession>A0A554VGG5</accession>
<dbReference type="GO" id="GO:0016020">
    <property type="term" value="C:membrane"/>
    <property type="evidence" value="ECO:0007669"/>
    <property type="project" value="UniProtKB-SubCell"/>
</dbReference>
<keyword evidence="4 5" id="KW-0472">Membrane</keyword>